<organism evidence="1 2">
    <name type="scientific">Halobacillus andaensis</name>
    <dbReference type="NCBI Taxonomy" id="1176239"/>
    <lineage>
        <taxon>Bacteria</taxon>
        <taxon>Bacillati</taxon>
        <taxon>Bacillota</taxon>
        <taxon>Bacilli</taxon>
        <taxon>Bacillales</taxon>
        <taxon>Bacillaceae</taxon>
        <taxon>Halobacillus</taxon>
    </lineage>
</organism>
<reference evidence="1" key="1">
    <citation type="journal article" date="2014" name="Int. J. Syst. Evol. Microbiol.">
        <title>Complete genome sequence of Corynebacterium casei LMG S-19264T (=DSM 44701T), isolated from a smear-ripened cheese.</title>
        <authorList>
            <consortium name="US DOE Joint Genome Institute (JGI-PGF)"/>
            <person name="Walter F."/>
            <person name="Albersmeier A."/>
            <person name="Kalinowski J."/>
            <person name="Ruckert C."/>
        </authorList>
    </citation>
    <scope>NUCLEOTIDE SEQUENCE</scope>
    <source>
        <strain evidence="1">CGMCC 1.12153</strain>
    </source>
</reference>
<dbReference type="RefSeq" id="WP_188376996.1">
    <property type="nucleotide sequence ID" value="NZ_BMEL01000002.1"/>
</dbReference>
<reference evidence="1" key="2">
    <citation type="submission" date="2020-09" db="EMBL/GenBank/DDBJ databases">
        <authorList>
            <person name="Sun Q."/>
            <person name="Zhou Y."/>
        </authorList>
    </citation>
    <scope>NUCLEOTIDE SEQUENCE</scope>
    <source>
        <strain evidence="1">CGMCC 1.12153</strain>
    </source>
</reference>
<accession>A0A917EUY2</accession>
<keyword evidence="2" id="KW-1185">Reference proteome</keyword>
<sequence length="116" mass="13786">MNARSLTVEEFNQLLQQWSGETIIISKQELDDEDIIIMQLNDISYDRHTRRMDEYEPMHSLHLNGTGTTETDGCELQPLPDSLYEIPLEDSTQYRFDENRFFLITERGRYIIERVL</sequence>
<dbReference type="EMBL" id="BMEL01000002">
    <property type="protein sequence ID" value="GGF18209.1"/>
    <property type="molecule type" value="Genomic_DNA"/>
</dbReference>
<evidence type="ECO:0000313" key="1">
    <source>
        <dbReference type="EMBL" id="GGF18209.1"/>
    </source>
</evidence>
<dbReference type="InterPro" id="IPR058926">
    <property type="entry name" value="YmzB-like"/>
</dbReference>
<evidence type="ECO:0000313" key="2">
    <source>
        <dbReference type="Proteomes" id="UP000660110"/>
    </source>
</evidence>
<comment type="caution">
    <text evidence="1">The sequence shown here is derived from an EMBL/GenBank/DDBJ whole genome shotgun (WGS) entry which is preliminary data.</text>
</comment>
<gene>
    <name evidence="1" type="ORF">GCM10010954_16190</name>
</gene>
<dbReference type="AlphaFoldDB" id="A0A917EUY2"/>
<dbReference type="Pfam" id="PF25846">
    <property type="entry name" value="YmzB"/>
    <property type="match status" value="1"/>
</dbReference>
<protein>
    <submittedName>
        <fullName evidence="1">Uncharacterized protein</fullName>
    </submittedName>
</protein>
<dbReference type="Proteomes" id="UP000660110">
    <property type="component" value="Unassembled WGS sequence"/>
</dbReference>
<proteinExistence type="predicted"/>
<name>A0A917EUY2_HALAA</name>